<dbReference type="CDD" id="cd07185">
    <property type="entry name" value="OmpA_C-like"/>
    <property type="match status" value="1"/>
</dbReference>
<name>A0A4Q7DI60_9PROT</name>
<dbReference type="OrthoDB" id="9815217at2"/>
<dbReference type="Gene3D" id="3.30.1330.60">
    <property type="entry name" value="OmpA-like domain"/>
    <property type="match status" value="1"/>
</dbReference>
<dbReference type="PANTHER" id="PTHR30329">
    <property type="entry name" value="STATOR ELEMENT OF FLAGELLAR MOTOR COMPLEX"/>
    <property type="match status" value="1"/>
</dbReference>
<dbReference type="PROSITE" id="PS51123">
    <property type="entry name" value="OMPA_2"/>
    <property type="match status" value="1"/>
</dbReference>
<dbReference type="Proteomes" id="UP000293550">
    <property type="component" value="Unassembled WGS sequence"/>
</dbReference>
<keyword evidence="6" id="KW-1185">Reference proteome</keyword>
<keyword evidence="3" id="KW-0812">Transmembrane</keyword>
<dbReference type="SUPFAM" id="SSF103088">
    <property type="entry name" value="OmpA-like"/>
    <property type="match status" value="1"/>
</dbReference>
<evidence type="ECO:0000256" key="3">
    <source>
        <dbReference type="SAM" id="Phobius"/>
    </source>
</evidence>
<dbReference type="RefSeq" id="WP_130154111.1">
    <property type="nucleotide sequence ID" value="NZ_SCFB01000006.1"/>
</dbReference>
<dbReference type="InterPro" id="IPR050330">
    <property type="entry name" value="Bact_OuterMem_StrucFunc"/>
</dbReference>
<keyword evidence="2" id="KW-0175">Coiled coil</keyword>
<feature type="transmembrane region" description="Helical" evidence="3">
    <location>
        <begin position="12"/>
        <end position="38"/>
    </location>
</feature>
<evidence type="ECO:0000313" key="6">
    <source>
        <dbReference type="Proteomes" id="UP000293550"/>
    </source>
</evidence>
<evidence type="ECO:0000256" key="2">
    <source>
        <dbReference type="SAM" id="Coils"/>
    </source>
</evidence>
<dbReference type="GO" id="GO:0016020">
    <property type="term" value="C:membrane"/>
    <property type="evidence" value="ECO:0007669"/>
    <property type="project" value="UniProtKB-UniRule"/>
</dbReference>
<protein>
    <submittedName>
        <fullName evidence="5">Peptidoglycan-binding protein</fullName>
    </submittedName>
</protein>
<dbReference type="InterPro" id="IPR006665">
    <property type="entry name" value="OmpA-like"/>
</dbReference>
<dbReference type="AlphaFoldDB" id="A0A4Q7DI60"/>
<accession>A0A4Q7DI60</accession>
<keyword evidence="1 3" id="KW-0472">Membrane</keyword>
<dbReference type="Pfam" id="PF00691">
    <property type="entry name" value="OmpA"/>
    <property type="match status" value="1"/>
</dbReference>
<comment type="caution">
    <text evidence="5">The sequence shown here is derived from an EMBL/GenBank/DDBJ whole genome shotgun (WGS) entry which is preliminary data.</text>
</comment>
<dbReference type="InterPro" id="IPR036737">
    <property type="entry name" value="OmpA-like_sf"/>
</dbReference>
<dbReference type="EMBL" id="SCFB01000006">
    <property type="protein sequence ID" value="RZI45859.1"/>
    <property type="molecule type" value="Genomic_DNA"/>
</dbReference>
<keyword evidence="3" id="KW-1133">Transmembrane helix</keyword>
<organism evidence="5 6">
    <name type="scientific">Candidatus Finniella inopinata</name>
    <dbReference type="NCBI Taxonomy" id="1696036"/>
    <lineage>
        <taxon>Bacteria</taxon>
        <taxon>Pseudomonadati</taxon>
        <taxon>Pseudomonadota</taxon>
        <taxon>Alphaproteobacteria</taxon>
        <taxon>Holosporales</taxon>
        <taxon>Candidatus Paracaedibacteraceae</taxon>
        <taxon>Candidatus Finniella</taxon>
    </lineage>
</organism>
<dbReference type="NCBIfam" id="NF006543">
    <property type="entry name" value="PRK09039.1-2"/>
    <property type="match status" value="1"/>
</dbReference>
<feature type="domain" description="OmpA-like" evidence="4">
    <location>
        <begin position="217"/>
        <end position="344"/>
    </location>
</feature>
<reference evidence="5 6" key="1">
    <citation type="submission" date="2018-10" db="EMBL/GenBank/DDBJ databases">
        <title>An updated phylogeny of the Alphaproteobacteria reveals that the parasitic Rickettsiales and Holosporales have independent origins.</title>
        <authorList>
            <person name="Munoz-Gomez S.A."/>
            <person name="Hess S."/>
            <person name="Burger G."/>
            <person name="Lang B.F."/>
            <person name="Susko E."/>
            <person name="Slamovits C.H."/>
            <person name="Roger A.J."/>
        </authorList>
    </citation>
    <scope>NUCLEOTIDE SEQUENCE [LARGE SCALE GENOMIC DNA]</scope>
    <source>
        <strain evidence="5">HOLO01</strain>
    </source>
</reference>
<dbReference type="PANTHER" id="PTHR30329:SF21">
    <property type="entry name" value="LIPOPROTEIN YIAD-RELATED"/>
    <property type="match status" value="1"/>
</dbReference>
<evidence type="ECO:0000256" key="1">
    <source>
        <dbReference type="PROSITE-ProRule" id="PRU00473"/>
    </source>
</evidence>
<evidence type="ECO:0000259" key="4">
    <source>
        <dbReference type="PROSITE" id="PS51123"/>
    </source>
</evidence>
<evidence type="ECO:0000313" key="5">
    <source>
        <dbReference type="EMBL" id="RZI45859.1"/>
    </source>
</evidence>
<sequence>MFFRRRTQHTSLDIWPGFVDALATLLIVVIFVLMTFIVSQLSLTDALQGRDQALVSLTQKLNTLADTLGLEKKQHTETLQKNHQLEESLVALQTQISLLKASVGTLETEKTQTQQKNQSLLEELQTLNQSLLDLKKTLNLQTEDADTAKKEFENTLAMKLSELKDLQAQLQTLQLTHQDLTTEHKKNLSLNRLGQYRSEFFAKLQQAIGERSDMLIVGDRFVFQSEVLFEKASAELGVEGKKKLDQLIGALKEIGTKIPGDLRWVLRVDGHTDQLPIKTAQFPSNWELSSARAISVVKYMIEKGIDPHRLVAAGFGEHQPLNQKRQDEKDLARNRRIEFKLDQR</sequence>
<proteinExistence type="predicted"/>
<feature type="coiled-coil region" evidence="2">
    <location>
        <begin position="82"/>
        <end position="183"/>
    </location>
</feature>
<gene>
    <name evidence="5" type="ORF">EQU50_05350</name>
</gene>